<reference evidence="3" key="2">
    <citation type="submission" date="2022-10" db="EMBL/GenBank/DDBJ databases">
        <title>Human gut microbiome strain richness.</title>
        <authorList>
            <person name="Chen-Liaw A."/>
        </authorList>
    </citation>
    <scope>NUCLEOTIDE SEQUENCE</scope>
    <source>
        <strain evidence="3">BSD2780120875st1_E1_BSD2780120875_150330</strain>
    </source>
</reference>
<gene>
    <name evidence="2" type="ORF">F3B98_01100</name>
    <name evidence="3" type="ORF">PO382_05185</name>
</gene>
<feature type="domain" description="GLUG" evidence="1">
    <location>
        <begin position="516"/>
        <end position="541"/>
    </location>
</feature>
<reference evidence="2 4" key="1">
    <citation type="journal article" date="2019" name="Nat. Med.">
        <title>A library of human gut bacterial isolates paired with longitudinal multiomics data enables mechanistic microbiome research.</title>
        <authorList>
            <person name="Poyet M."/>
            <person name="Groussin M."/>
            <person name="Gibbons S.M."/>
            <person name="Avila-Pacheco J."/>
            <person name="Jiang X."/>
            <person name="Kearney S.M."/>
            <person name="Perrotta A.R."/>
            <person name="Berdy B."/>
            <person name="Zhao S."/>
            <person name="Lieberman T.D."/>
            <person name="Swanson P.K."/>
            <person name="Smith M."/>
            <person name="Roesemann S."/>
            <person name="Alexander J.E."/>
            <person name="Rich S.A."/>
            <person name="Livny J."/>
            <person name="Vlamakis H."/>
            <person name="Clish C."/>
            <person name="Bullock K."/>
            <person name="Deik A."/>
            <person name="Scott J."/>
            <person name="Pierce K.A."/>
            <person name="Xavier R.J."/>
            <person name="Alm E.J."/>
        </authorList>
    </citation>
    <scope>NUCLEOTIDE SEQUENCE [LARGE SCALE GENOMIC DNA]</scope>
    <source>
        <strain evidence="2 4">BIOML-A14</strain>
    </source>
</reference>
<dbReference type="RefSeq" id="WP_004310518.1">
    <property type="nucleotide sequence ID" value="NZ_CAXTIO010000013.1"/>
</dbReference>
<proteinExistence type="predicted"/>
<dbReference type="PROSITE" id="PS51257">
    <property type="entry name" value="PROKAR_LIPOPROTEIN"/>
    <property type="match status" value="1"/>
</dbReference>
<protein>
    <submittedName>
        <fullName evidence="3">GLUG motif-containing protein</fullName>
    </submittedName>
</protein>
<organism evidence="2 4">
    <name type="scientific">Bacteroides ovatus</name>
    <dbReference type="NCBI Taxonomy" id="28116"/>
    <lineage>
        <taxon>Bacteria</taxon>
        <taxon>Pseudomonadati</taxon>
        <taxon>Bacteroidota</taxon>
        <taxon>Bacteroidia</taxon>
        <taxon>Bacteroidales</taxon>
        <taxon>Bacteroidaceae</taxon>
        <taxon>Bacteroides</taxon>
    </lineage>
</organism>
<dbReference type="InterPro" id="IPR011493">
    <property type="entry name" value="GLUG"/>
</dbReference>
<evidence type="ECO:0000313" key="4">
    <source>
        <dbReference type="Proteomes" id="UP000435985"/>
    </source>
</evidence>
<evidence type="ECO:0000313" key="2">
    <source>
        <dbReference type="EMBL" id="KAA4667016.1"/>
    </source>
</evidence>
<dbReference type="STRING" id="28116.Bovatus_03799"/>
<name>A0A139L7X2_BACOV</name>
<evidence type="ECO:0000259" key="1">
    <source>
        <dbReference type="Pfam" id="PF07581"/>
    </source>
</evidence>
<accession>A0A139L7X2</accession>
<dbReference type="EMBL" id="JAQNZF010000005">
    <property type="protein sequence ID" value="MDC2741614.1"/>
    <property type="molecule type" value="Genomic_DNA"/>
</dbReference>
<dbReference type="AlphaFoldDB" id="A0A139L7X2"/>
<sequence>MNKIYSLLGIGLLSAATLSSCKEDVFIEGGDELQRGESQTYVAVASIRGYENTDKESSTRANVQDDGSSFMWNADDKVTLWNGTNGYDFTTINYDESEPSGNVEFAGNGNFEEGATVWGIYPKKDVPTSGNVFTFTLGDATQSAQKAELQNTMHMLAKGTVNGTTVTNLKFEHLTALYQFKFTNRRPDAYKVTKVVVSADAAIFPKTLTVSGEEKTYGDKSNSLTLSMTSLEMAKNEVAYGYLSFFPMADMTKDTELTFTATIEKVGDSSSTETIEKKGKISELYNAESVVAGDEYKYVAGKRYGISFMLVADLGYEETEAGKYLVKKEDGLINLASEPTVMTNVATVITLDADLDMSTKEAWVPVTEFKGALDGNGKTISGLTIEATGNDAGLFITNNGIIKNLTLKDVTVKQVSGAAGAFAAINTGTIQNCVIDGGALTVNGADAKLGAITGHNQTGASMIKDCKVKGNVVLTVAGGKVNAGGLAGVNGWWSKAQIQGSSIDKEVSFVYRGNGEGAIGGLVGWNVQGTITGCYSLMTITAFTAVNAGGLVGGNEGPVTASFAAGEIVAKASGNIGGLVKNGGTLTGCYSTSVLSGTASVTICGISTGSVTANECYFMSDGVSNPGGNLPTSTKVSDAAALIDKIASMNQAIAGSGYKYVENTGTDSARVPLLIQPDE</sequence>
<dbReference type="EMBL" id="VWFO01000001">
    <property type="protein sequence ID" value="KAA4667016.1"/>
    <property type="molecule type" value="Genomic_DNA"/>
</dbReference>
<comment type="caution">
    <text evidence="2">The sequence shown here is derived from an EMBL/GenBank/DDBJ whole genome shotgun (WGS) entry which is preliminary data.</text>
</comment>
<dbReference type="Gene3D" id="2.160.20.110">
    <property type="match status" value="1"/>
</dbReference>
<dbReference type="Proteomes" id="UP000435985">
    <property type="component" value="Unassembled WGS sequence"/>
</dbReference>
<dbReference type="Proteomes" id="UP001219389">
    <property type="component" value="Unassembled WGS sequence"/>
</dbReference>
<dbReference type="Pfam" id="PF07581">
    <property type="entry name" value="Glug"/>
    <property type="match status" value="1"/>
</dbReference>
<evidence type="ECO:0000313" key="3">
    <source>
        <dbReference type="EMBL" id="MDC2741614.1"/>
    </source>
</evidence>